<accession>A0A948TMJ6</accession>
<organism evidence="1 2">
    <name type="scientific">Candidatus Phocaeicola excrementipullorum</name>
    <dbReference type="NCBI Taxonomy" id="2838731"/>
    <lineage>
        <taxon>Bacteria</taxon>
        <taxon>Pseudomonadati</taxon>
        <taxon>Bacteroidota</taxon>
        <taxon>Bacteroidia</taxon>
        <taxon>Bacteroidales</taxon>
        <taxon>Bacteroidaceae</taxon>
        <taxon>Phocaeicola</taxon>
    </lineage>
</organism>
<dbReference type="EMBL" id="JAHLFJ010000053">
    <property type="protein sequence ID" value="MBU3856042.1"/>
    <property type="molecule type" value="Genomic_DNA"/>
</dbReference>
<dbReference type="Gene3D" id="2.60.40.2620">
    <property type="entry name" value="Fimbrillin-like"/>
    <property type="match status" value="1"/>
</dbReference>
<evidence type="ECO:0000313" key="1">
    <source>
        <dbReference type="EMBL" id="MBU3856042.1"/>
    </source>
</evidence>
<dbReference type="InterPro" id="IPR025049">
    <property type="entry name" value="Mfa-like_1"/>
</dbReference>
<proteinExistence type="predicted"/>
<reference evidence="1" key="2">
    <citation type="submission" date="2021-04" db="EMBL/GenBank/DDBJ databases">
        <authorList>
            <person name="Gilroy R."/>
        </authorList>
    </citation>
    <scope>NUCLEOTIDE SEQUENCE</scope>
    <source>
        <strain evidence="1">8470</strain>
    </source>
</reference>
<protein>
    <submittedName>
        <fullName evidence="1">Fimbrillin family protein</fullName>
    </submittedName>
</protein>
<dbReference type="CDD" id="cd13120">
    <property type="entry name" value="BF2867_like_N"/>
    <property type="match status" value="1"/>
</dbReference>
<name>A0A948TMJ6_9BACT</name>
<gene>
    <name evidence="1" type="ORF">H9928_05720</name>
</gene>
<dbReference type="Pfam" id="PF13149">
    <property type="entry name" value="Mfa_like_1"/>
    <property type="match status" value="1"/>
</dbReference>
<comment type="caution">
    <text evidence="1">The sequence shown here is derived from an EMBL/GenBank/DDBJ whole genome shotgun (WGS) entry which is preliminary data.</text>
</comment>
<dbReference type="Gene3D" id="2.60.40.2630">
    <property type="match status" value="1"/>
</dbReference>
<dbReference type="Proteomes" id="UP000784286">
    <property type="component" value="Unassembled WGS sequence"/>
</dbReference>
<sequence length="876" mass="94978">MTNRKFRHYSIIIQLLAIPVFMTSCSDQMEQSHEGNRISFTTDIQDTWVSFDADEGRGTTRSTVSTLHSEGTKPFYLHTLYTDSIVSAFLPDSGLSARSAPVTTSNMYDVFSISAYAYTGSWNNTQTSSYMYDVSVSKTGSLWVPASIHYWPGSAYKLKFFAYAPQNNSAYRLSGQTAGTPTIACTVPDNVAEQQDLLVAASGEVSGGTNTAVNLTFHHALTAVKFVCGSDMKAGTVKSVTLKGVNSAGVYNLETGTWSNVGNPKNFSQTLNRSTSGALNAVITAPEQTFMMIPQTLPDGAVIEVIFNDGITDNILTGQIGNSEWQKGKTVTYQLSSTSINWRYTLAVSSGNLSFNYLGGTQTYSVTSYRKNNQGVTEPVEWSTQYSVDNGVTWTDAKPDWLTQFTASGTGSEEAVPFEVTAAVQTGVSQSTHTAALRATAEKGSKALPYNLSNSTGGKAVENTANCYVVNAPGTYSLPLVYGNAIKNGQTNQVAYTSKASIRGALSPFINHLGNGITDPYIANNAGCIPAKAELVWQDGPSLVTDIKYNSGANGGTISFTVGKESIRQGNALIAIKDSQNTILWSWHIWVTDEDVFRTIRVTNHQNVSYELMPVQLGWCEKEVVSYAPRSCRIRFSAHGQTRVITINQTAATTSTRGNCTFYEWGRKDPLRPASGYGSNNKTWYNAEGIASTASHGVESFPFGSECIKNYIRKPDVMQKELWGDNAYVNLWNADSDAYGNNNTYNDTPVIKTVYDPCPAGFSLPPSNAFTGFTTTGKNVTNNAAEYNGEWDSSQLGWNFYCGPNKTGGTIFFPITGERLASGGNVSATGMLGHTWSAASVGSRYSHNLTLHTNYRVLPLDNFSRSAGHGVRPCKE</sequence>
<dbReference type="CDD" id="cd13121">
    <property type="entry name" value="BF2867_like_C"/>
    <property type="match status" value="1"/>
</dbReference>
<evidence type="ECO:0000313" key="2">
    <source>
        <dbReference type="Proteomes" id="UP000784286"/>
    </source>
</evidence>
<dbReference type="PROSITE" id="PS51257">
    <property type="entry name" value="PROKAR_LIPOPROTEIN"/>
    <property type="match status" value="1"/>
</dbReference>
<reference evidence="1" key="1">
    <citation type="journal article" date="2021" name="PeerJ">
        <title>Extensive microbial diversity within the chicken gut microbiome revealed by metagenomics and culture.</title>
        <authorList>
            <person name="Gilroy R."/>
            <person name="Ravi A."/>
            <person name="Getino M."/>
            <person name="Pursley I."/>
            <person name="Horton D.L."/>
            <person name="Alikhan N.F."/>
            <person name="Baker D."/>
            <person name="Gharbi K."/>
            <person name="Hall N."/>
            <person name="Watson M."/>
            <person name="Adriaenssens E.M."/>
            <person name="Foster-Nyarko E."/>
            <person name="Jarju S."/>
            <person name="Secka A."/>
            <person name="Antonio M."/>
            <person name="Oren A."/>
            <person name="Chaudhuri R.R."/>
            <person name="La Ragione R."/>
            <person name="Hildebrand F."/>
            <person name="Pallen M.J."/>
        </authorList>
    </citation>
    <scope>NUCLEOTIDE SEQUENCE</scope>
    <source>
        <strain evidence="1">8470</strain>
    </source>
</reference>
<dbReference type="InterPro" id="IPR042278">
    <property type="entry name" value="Mfa-like_1_N"/>
</dbReference>
<dbReference type="AlphaFoldDB" id="A0A948TMJ6"/>